<evidence type="ECO:0000259" key="5">
    <source>
        <dbReference type="Pfam" id="PF17815"/>
    </source>
</evidence>
<dbReference type="PANTHER" id="PTHR45980">
    <property type="match status" value="1"/>
</dbReference>
<dbReference type="InterPro" id="IPR041517">
    <property type="entry name" value="DEGP_PDZ"/>
</dbReference>
<evidence type="ECO:0000256" key="2">
    <source>
        <dbReference type="ARBA" id="ARBA00022801"/>
    </source>
</evidence>
<evidence type="ECO:0000313" key="6">
    <source>
        <dbReference type="EMBL" id="CAK9008607.1"/>
    </source>
</evidence>
<organism evidence="6 7">
    <name type="scientific">Durusdinium trenchii</name>
    <dbReference type="NCBI Taxonomy" id="1381693"/>
    <lineage>
        <taxon>Eukaryota</taxon>
        <taxon>Sar</taxon>
        <taxon>Alveolata</taxon>
        <taxon>Dinophyceae</taxon>
        <taxon>Suessiales</taxon>
        <taxon>Symbiodiniaceae</taxon>
        <taxon>Durusdinium</taxon>
    </lineage>
</organism>
<keyword evidence="3" id="KW-0720">Serine protease</keyword>
<evidence type="ECO:0000256" key="1">
    <source>
        <dbReference type="ARBA" id="ARBA00022670"/>
    </source>
</evidence>
<feature type="domain" description="Protease Do-like PDZ" evidence="5">
    <location>
        <begin position="36"/>
        <end position="105"/>
    </location>
</feature>
<reference evidence="6 7" key="1">
    <citation type="submission" date="2024-02" db="EMBL/GenBank/DDBJ databases">
        <authorList>
            <person name="Chen Y."/>
            <person name="Shah S."/>
            <person name="Dougan E. K."/>
            <person name="Thang M."/>
            <person name="Chan C."/>
        </authorList>
    </citation>
    <scope>NUCLEOTIDE SEQUENCE [LARGE SCALE GENOMIC DNA]</scope>
</reference>
<name>A0ABP0J2K7_9DINO</name>
<evidence type="ECO:0000313" key="7">
    <source>
        <dbReference type="Proteomes" id="UP001642464"/>
    </source>
</evidence>
<feature type="region of interest" description="Disordered" evidence="4">
    <location>
        <begin position="357"/>
        <end position="391"/>
    </location>
</feature>
<dbReference type="PANTHER" id="PTHR45980:SF9">
    <property type="entry name" value="PROTEASE DO-LIKE 10, MITOCHONDRIAL-RELATED"/>
    <property type="match status" value="1"/>
</dbReference>
<keyword evidence="7" id="KW-1185">Reference proteome</keyword>
<gene>
    <name evidence="6" type="ORF">SCF082_LOCUS9943</name>
</gene>
<evidence type="ECO:0000256" key="4">
    <source>
        <dbReference type="SAM" id="MobiDB-lite"/>
    </source>
</evidence>
<dbReference type="EMBL" id="CAXAMM010005781">
    <property type="protein sequence ID" value="CAK9008607.1"/>
    <property type="molecule type" value="Genomic_DNA"/>
</dbReference>
<keyword evidence="2" id="KW-0378">Hydrolase</keyword>
<dbReference type="Gene3D" id="3.20.190.20">
    <property type="match status" value="1"/>
</dbReference>
<sequence>MVTRREKVKVKLWRDSAPQEVEISLKPDRWLVPRIDGYDAAAEYAIIGGLVFIPLSHPWAELKSHDKHWSSSRALIHHYWGEALDEDGRQVVVLSKVAMSQKEVGTKWKDNLAERPHFQPMLLGMCLGAETNTETPQELRKLHAALSAAGTAEQHPHSPSAALDIGPSSLVERGAFWSVMMRILWGEDMVKLFVVPVLMKSNMDVVEARCFFALLDAWRVLWDHLNLGLQESDLAPYLVQGQSVASRGELKLRALSYFASGQEEDTVGPVLARLDVEARRKLENLLEEHPKMPPHRQDFLRTQTEEVLPRARAALQNASDALRSGSAARWATLPSWTANVQVLQAALKQIETPEMAEMGASQGRGQEEDVGSMHPEVPLNESVDGRSGGKEETIRLII</sequence>
<accession>A0ABP0J2K7</accession>
<keyword evidence="1" id="KW-0645">Protease</keyword>
<dbReference type="Pfam" id="PF17815">
    <property type="entry name" value="PDZ_3"/>
    <property type="match status" value="1"/>
</dbReference>
<dbReference type="Proteomes" id="UP001642464">
    <property type="component" value="Unassembled WGS sequence"/>
</dbReference>
<dbReference type="InterPro" id="IPR046449">
    <property type="entry name" value="DEGP_PDZ_sf"/>
</dbReference>
<proteinExistence type="predicted"/>
<comment type="caution">
    <text evidence="6">The sequence shown here is derived from an EMBL/GenBank/DDBJ whole genome shotgun (WGS) entry which is preliminary data.</text>
</comment>
<evidence type="ECO:0000256" key="3">
    <source>
        <dbReference type="ARBA" id="ARBA00022825"/>
    </source>
</evidence>
<protein>
    <submittedName>
        <fullName evidence="6">Mitochondrial</fullName>
    </submittedName>
</protein>